<proteinExistence type="predicted"/>
<feature type="transmembrane region" description="Helical" evidence="1">
    <location>
        <begin position="105"/>
        <end position="135"/>
    </location>
</feature>
<dbReference type="Proteomes" id="UP000656042">
    <property type="component" value="Unassembled WGS sequence"/>
</dbReference>
<feature type="transmembrane region" description="Helical" evidence="1">
    <location>
        <begin position="181"/>
        <end position="203"/>
    </location>
</feature>
<feature type="transmembrane region" description="Helical" evidence="1">
    <location>
        <begin position="487"/>
        <end position="511"/>
    </location>
</feature>
<feature type="transmembrane region" description="Helical" evidence="1">
    <location>
        <begin position="147"/>
        <end position="169"/>
    </location>
</feature>
<keyword evidence="1" id="KW-0472">Membrane</keyword>
<keyword evidence="1" id="KW-0812">Transmembrane</keyword>
<organism evidence="2 3">
    <name type="scientific">Mangrovihabitans endophyticus</name>
    <dbReference type="NCBI Taxonomy" id="1751298"/>
    <lineage>
        <taxon>Bacteria</taxon>
        <taxon>Bacillati</taxon>
        <taxon>Actinomycetota</taxon>
        <taxon>Actinomycetes</taxon>
        <taxon>Micromonosporales</taxon>
        <taxon>Micromonosporaceae</taxon>
        <taxon>Mangrovihabitans</taxon>
    </lineage>
</organism>
<evidence type="ECO:0000313" key="3">
    <source>
        <dbReference type="Proteomes" id="UP000656042"/>
    </source>
</evidence>
<keyword evidence="3" id="KW-1185">Reference proteome</keyword>
<feature type="transmembrane region" description="Helical" evidence="1">
    <location>
        <begin position="341"/>
        <end position="360"/>
    </location>
</feature>
<name>A0A8J3BYW8_9ACTN</name>
<reference evidence="2" key="1">
    <citation type="journal article" date="2014" name="Int. J. Syst. Evol. Microbiol.">
        <title>Complete genome sequence of Corynebacterium casei LMG S-19264T (=DSM 44701T), isolated from a smear-ripened cheese.</title>
        <authorList>
            <consortium name="US DOE Joint Genome Institute (JGI-PGF)"/>
            <person name="Walter F."/>
            <person name="Albersmeier A."/>
            <person name="Kalinowski J."/>
            <person name="Ruckert C."/>
        </authorList>
    </citation>
    <scope>NUCLEOTIDE SEQUENCE</scope>
    <source>
        <strain evidence="2">CGMCC 4.7299</strain>
    </source>
</reference>
<feature type="transmembrane region" description="Helical" evidence="1">
    <location>
        <begin position="319"/>
        <end position="335"/>
    </location>
</feature>
<evidence type="ECO:0000313" key="2">
    <source>
        <dbReference type="EMBL" id="GGK93881.1"/>
    </source>
</evidence>
<feature type="transmembrane region" description="Helical" evidence="1">
    <location>
        <begin position="414"/>
        <end position="436"/>
    </location>
</feature>
<comment type="caution">
    <text evidence="2">The sequence shown here is derived from an EMBL/GenBank/DDBJ whole genome shotgun (WGS) entry which is preliminary data.</text>
</comment>
<gene>
    <name evidence="2" type="ORF">GCM10012284_29860</name>
</gene>
<dbReference type="AlphaFoldDB" id="A0A8J3BYW8"/>
<protein>
    <submittedName>
        <fullName evidence="2">Transporter</fullName>
    </submittedName>
</protein>
<feature type="transmembrane region" description="Helical" evidence="1">
    <location>
        <begin position="457"/>
        <end position="475"/>
    </location>
</feature>
<feature type="transmembrane region" description="Helical" evidence="1">
    <location>
        <begin position="239"/>
        <end position="260"/>
    </location>
</feature>
<keyword evidence="1" id="KW-1133">Transmembrane helix</keyword>
<feature type="transmembrane region" description="Helical" evidence="1">
    <location>
        <begin position="388"/>
        <end position="408"/>
    </location>
</feature>
<dbReference type="RefSeq" id="WP_189079798.1">
    <property type="nucleotide sequence ID" value="NZ_BMMX01000011.1"/>
</dbReference>
<accession>A0A8J3BYW8</accession>
<feature type="transmembrane region" description="Helical" evidence="1">
    <location>
        <begin position="29"/>
        <end position="50"/>
    </location>
</feature>
<sequence>MAVNAGPGTFIRLKLRVTAGGLRGRTGRVLLFVLGVLVALFLAIAGYLIFALPGFLDDPRAAATLFTLGGGALVLGWLLLPLVFFGVDESLDPSRFALLPLPRRVLVRGLFAAALTGVPAVAMLLATAGMVHAAALLGGVPAAATQMLGVLLGLFLCVAASRAVTSAFATALRSRRARDMATVLFALLAAMIGPLQVALAAGAQRADWDRVARLADVVAWTPLGAAFSMGPDVVDGRAWAVPVKLVIALASLGLLLWWWASSLEKAMLGLAVSGGRGRTAGQSRPMVEQLLVGALPRNRSGALISREIRYWWRGTRRRASLITFAVLGVFLPIVLSSGNGAVTMLPFVGVVAAISLANQFGYEGAAYASHIVAGVPGRVELRTRAAGLSVYVIPLLIVVAVLGSLITGEQARTAALLGSLLAAYGLGLAVALPISVRGAYALPDTTNPFATSSGAGMAKGLMTLGAMVVAFVGALPLQLADFLVGDVWLVLGLPVGVAYGAAAFWAGSTLAGAMLDRRMPEVLTAVTPNR</sequence>
<feature type="transmembrane region" description="Helical" evidence="1">
    <location>
        <begin position="62"/>
        <end position="85"/>
    </location>
</feature>
<evidence type="ECO:0000256" key="1">
    <source>
        <dbReference type="SAM" id="Phobius"/>
    </source>
</evidence>
<dbReference type="EMBL" id="BMMX01000011">
    <property type="protein sequence ID" value="GGK93881.1"/>
    <property type="molecule type" value="Genomic_DNA"/>
</dbReference>
<reference evidence="2" key="2">
    <citation type="submission" date="2020-09" db="EMBL/GenBank/DDBJ databases">
        <authorList>
            <person name="Sun Q."/>
            <person name="Zhou Y."/>
        </authorList>
    </citation>
    <scope>NUCLEOTIDE SEQUENCE</scope>
    <source>
        <strain evidence="2">CGMCC 4.7299</strain>
    </source>
</reference>